<dbReference type="KEGG" id="dbc:MFMK1_001460"/>
<protein>
    <submittedName>
        <fullName evidence="2">LytTR family DNA-binding domain-containing protein</fullName>
    </submittedName>
</protein>
<dbReference type="Gene3D" id="2.40.50.1020">
    <property type="entry name" value="LytTr DNA-binding domain"/>
    <property type="match status" value="1"/>
</dbReference>
<proteinExistence type="predicted"/>
<dbReference type="Proteomes" id="UP001329915">
    <property type="component" value="Chromosome"/>
</dbReference>
<dbReference type="RefSeq" id="WP_366924482.1">
    <property type="nucleotide sequence ID" value="NZ_CP121694.1"/>
</dbReference>
<dbReference type="EMBL" id="CP121694">
    <property type="protein sequence ID" value="WRO21650.1"/>
    <property type="molecule type" value="Genomic_DNA"/>
</dbReference>
<evidence type="ECO:0000259" key="1">
    <source>
        <dbReference type="PROSITE" id="PS50930"/>
    </source>
</evidence>
<dbReference type="PANTHER" id="PTHR37299:SF1">
    <property type="entry name" value="STAGE 0 SPORULATION PROTEIN A HOMOLOG"/>
    <property type="match status" value="1"/>
</dbReference>
<evidence type="ECO:0000313" key="3">
    <source>
        <dbReference type="Proteomes" id="UP001329915"/>
    </source>
</evidence>
<accession>A0AAU0UN92</accession>
<dbReference type="PANTHER" id="PTHR37299">
    <property type="entry name" value="TRANSCRIPTIONAL REGULATOR-RELATED"/>
    <property type="match status" value="1"/>
</dbReference>
<name>A0AAU0UN92_9FIRM</name>
<keyword evidence="3" id="KW-1185">Reference proteome</keyword>
<dbReference type="GO" id="GO:0000156">
    <property type="term" value="F:phosphorelay response regulator activity"/>
    <property type="evidence" value="ECO:0007669"/>
    <property type="project" value="InterPro"/>
</dbReference>
<dbReference type="PROSITE" id="PS50930">
    <property type="entry name" value="HTH_LYTTR"/>
    <property type="match status" value="1"/>
</dbReference>
<dbReference type="Pfam" id="PF04397">
    <property type="entry name" value="LytTR"/>
    <property type="match status" value="1"/>
</dbReference>
<reference evidence="2 3" key="1">
    <citation type="submission" date="2023-04" db="EMBL/GenBank/DDBJ databases">
        <authorList>
            <person name="Hsu D."/>
        </authorList>
    </citation>
    <scope>NUCLEOTIDE SEQUENCE [LARGE SCALE GENOMIC DNA]</scope>
    <source>
        <strain evidence="2 3">MK1</strain>
    </source>
</reference>
<feature type="domain" description="HTH LytTR-type" evidence="1">
    <location>
        <begin position="24"/>
        <end position="130"/>
    </location>
</feature>
<sequence>MSTVAIKKSDKPINSIRKKIINKLALKIERNLIFLETNDIVFISRKNRKTIIYATDGNAIYINETLENLEQRLSQETFFRSHKSYIINLDKVVEIQPWSRGSYLVIFSKTRNVAYMTADKYKKLQETLNLE</sequence>
<evidence type="ECO:0000313" key="2">
    <source>
        <dbReference type="EMBL" id="WRO21650.1"/>
    </source>
</evidence>
<dbReference type="InterPro" id="IPR007492">
    <property type="entry name" value="LytTR_DNA-bd_dom"/>
</dbReference>
<keyword evidence="2" id="KW-0238">DNA-binding</keyword>
<dbReference type="InterPro" id="IPR046947">
    <property type="entry name" value="LytR-like"/>
</dbReference>
<dbReference type="GO" id="GO:0003677">
    <property type="term" value="F:DNA binding"/>
    <property type="evidence" value="ECO:0007669"/>
    <property type="project" value="UniProtKB-KW"/>
</dbReference>
<dbReference type="SMART" id="SM00850">
    <property type="entry name" value="LytTR"/>
    <property type="match status" value="1"/>
</dbReference>
<gene>
    <name evidence="2" type="ORF">MFMK1_001460</name>
</gene>
<dbReference type="AlphaFoldDB" id="A0AAU0UN92"/>
<organism evidence="2 3">
    <name type="scientific">Metallumcola ferriviriculae</name>
    <dbReference type="NCBI Taxonomy" id="3039180"/>
    <lineage>
        <taxon>Bacteria</taxon>
        <taxon>Bacillati</taxon>
        <taxon>Bacillota</taxon>
        <taxon>Clostridia</taxon>
        <taxon>Neomoorellales</taxon>
        <taxon>Desulfitibacteraceae</taxon>
        <taxon>Metallumcola</taxon>
    </lineage>
</organism>